<dbReference type="GO" id="GO:0031624">
    <property type="term" value="F:ubiquitin conjugating enzyme binding"/>
    <property type="evidence" value="ECO:0007669"/>
    <property type="project" value="TreeGrafter"/>
</dbReference>
<organism evidence="3 4">
    <name type="scientific">Entamoeba invadens IP1</name>
    <dbReference type="NCBI Taxonomy" id="370355"/>
    <lineage>
        <taxon>Eukaryota</taxon>
        <taxon>Amoebozoa</taxon>
        <taxon>Evosea</taxon>
        <taxon>Archamoebae</taxon>
        <taxon>Mastigamoebida</taxon>
        <taxon>Entamoebidae</taxon>
        <taxon>Entamoeba</taxon>
    </lineage>
</organism>
<comment type="function">
    <text evidence="1">Neddylation of cullins play an essential role in the regulation of SCF-type complexes activity.</text>
</comment>
<dbReference type="RefSeq" id="XP_004257843.1">
    <property type="nucleotide sequence ID" value="XM_004257795.1"/>
</dbReference>
<evidence type="ECO:0000259" key="2">
    <source>
        <dbReference type="PROSITE" id="PS51229"/>
    </source>
</evidence>
<sequence length="232" mass="27660">MGAQHSFHVITRRLSIHKKRNSKVVSRREPQTCLQSLPKEQTVDYAQDEFNRYQTNNTISMNGIVSLMSDLHIDDISSLQALWVAWKFNAKNNIITLNNFKKCFDEFHMKKVTELVKYIPQNPLDDRVQAKRLFIFSFDCNIEYGQKRIGKDDCIEILDQFFGRQNAQLNRFIRFLKQESVRPLSRDEWQNLFDLIETVQLDFLNYSTGDDSCWPLIFESYYNYCMDNKNYY</sequence>
<dbReference type="InterPro" id="IPR011992">
    <property type="entry name" value="EF-hand-dom_pair"/>
</dbReference>
<evidence type="ECO:0000313" key="3">
    <source>
        <dbReference type="EMBL" id="ELP91072.1"/>
    </source>
</evidence>
<dbReference type="GO" id="GO:0097602">
    <property type="term" value="F:cullin family protein binding"/>
    <property type="evidence" value="ECO:0007669"/>
    <property type="project" value="TreeGrafter"/>
</dbReference>
<proteinExistence type="predicted"/>
<dbReference type="PANTHER" id="PTHR12281:SF12">
    <property type="entry name" value="DEFECTIVE IN CULLIN NEDDYLATION PROTEIN"/>
    <property type="match status" value="1"/>
</dbReference>
<gene>
    <name evidence="3" type="ORF">EIN_268080</name>
</gene>
<evidence type="ECO:0000313" key="4">
    <source>
        <dbReference type="Proteomes" id="UP000014680"/>
    </source>
</evidence>
<accession>A0A0A1UBM0</accession>
<reference evidence="3 4" key="1">
    <citation type="submission" date="2012-10" db="EMBL/GenBank/DDBJ databases">
        <authorList>
            <person name="Zafar N."/>
            <person name="Inman J."/>
            <person name="Hall N."/>
            <person name="Lorenzi H."/>
            <person name="Caler E."/>
        </authorList>
    </citation>
    <scope>NUCLEOTIDE SEQUENCE [LARGE SCALE GENOMIC DNA]</scope>
    <source>
        <strain evidence="3 4">IP1</strain>
    </source>
</reference>
<dbReference type="SUPFAM" id="SSF47473">
    <property type="entry name" value="EF-hand"/>
    <property type="match status" value="1"/>
</dbReference>
<keyword evidence="4" id="KW-1185">Reference proteome</keyword>
<dbReference type="Proteomes" id="UP000014680">
    <property type="component" value="Unassembled WGS sequence"/>
</dbReference>
<name>A0A0A1UBM0_ENTIV</name>
<dbReference type="GO" id="GO:0045116">
    <property type="term" value="P:protein neddylation"/>
    <property type="evidence" value="ECO:0007669"/>
    <property type="project" value="TreeGrafter"/>
</dbReference>
<dbReference type="InterPro" id="IPR014764">
    <property type="entry name" value="DCN-prot"/>
</dbReference>
<dbReference type="GeneID" id="14890019"/>
<dbReference type="AlphaFoldDB" id="A0A0A1UBM0"/>
<dbReference type="InterPro" id="IPR005176">
    <property type="entry name" value="PONY_dom"/>
</dbReference>
<dbReference type="GO" id="GO:0000151">
    <property type="term" value="C:ubiquitin ligase complex"/>
    <property type="evidence" value="ECO:0007669"/>
    <property type="project" value="TreeGrafter"/>
</dbReference>
<dbReference type="InterPro" id="IPR042460">
    <property type="entry name" value="DCN1-like_PONY"/>
</dbReference>
<dbReference type="PROSITE" id="PS51229">
    <property type="entry name" value="DCUN1"/>
    <property type="match status" value="1"/>
</dbReference>
<dbReference type="PANTHER" id="PTHR12281">
    <property type="entry name" value="RP42 RELATED"/>
    <property type="match status" value="1"/>
</dbReference>
<dbReference type="VEuPathDB" id="AmoebaDB:EIN_268080"/>
<protein>
    <recommendedName>
        <fullName evidence="1">Defective in cullin neddylation protein</fullName>
    </recommendedName>
</protein>
<dbReference type="Pfam" id="PF03556">
    <property type="entry name" value="Cullin_binding"/>
    <property type="match status" value="1"/>
</dbReference>
<dbReference type="OrthoDB" id="286637at2759"/>
<feature type="domain" description="DCUN1" evidence="2">
    <location>
        <begin position="41"/>
        <end position="226"/>
    </location>
</feature>
<dbReference type="Gene3D" id="1.10.238.10">
    <property type="entry name" value="EF-hand"/>
    <property type="match status" value="1"/>
</dbReference>
<dbReference type="GO" id="GO:0032182">
    <property type="term" value="F:ubiquitin-like protein binding"/>
    <property type="evidence" value="ECO:0007669"/>
    <property type="project" value="TreeGrafter"/>
</dbReference>
<dbReference type="Gene3D" id="1.10.238.200">
    <property type="entry name" value="Cullin, PONY binding domain"/>
    <property type="match status" value="1"/>
</dbReference>
<dbReference type="KEGG" id="eiv:EIN_268080"/>
<evidence type="ECO:0000256" key="1">
    <source>
        <dbReference type="RuleBase" id="RU410713"/>
    </source>
</evidence>
<dbReference type="EMBL" id="KB206479">
    <property type="protein sequence ID" value="ELP91072.1"/>
    <property type="molecule type" value="Genomic_DNA"/>
</dbReference>